<gene>
    <name evidence="1" type="ORF">AVEN_227169_1</name>
</gene>
<evidence type="ECO:0000313" key="1">
    <source>
        <dbReference type="EMBL" id="GBL95948.1"/>
    </source>
</evidence>
<name>A0A4Y2BV23_ARAVE</name>
<evidence type="ECO:0000313" key="2">
    <source>
        <dbReference type="Proteomes" id="UP000499080"/>
    </source>
</evidence>
<dbReference type="EMBL" id="BGPR01000115">
    <property type="protein sequence ID" value="GBL95948.1"/>
    <property type="molecule type" value="Genomic_DNA"/>
</dbReference>
<accession>A0A4Y2BV23</accession>
<dbReference type="AlphaFoldDB" id="A0A4Y2BV23"/>
<sequence>MARFMCGPFVVRGGERSVHNSETPPSNLRQLRAVILLTWTNIPPQWFQLLVKFMSRKFAEKLPHRVCHDKLISRKITLAASVRAIWGYAPILKQDCFQDIEALVIESTVVWSLGVGY</sequence>
<comment type="caution">
    <text evidence="1">The sequence shown here is derived from an EMBL/GenBank/DDBJ whole genome shotgun (WGS) entry which is preliminary data.</text>
</comment>
<protein>
    <submittedName>
        <fullName evidence="1">Uncharacterized protein</fullName>
    </submittedName>
</protein>
<organism evidence="1 2">
    <name type="scientific">Araneus ventricosus</name>
    <name type="common">Orbweaver spider</name>
    <name type="synonym">Epeira ventricosa</name>
    <dbReference type="NCBI Taxonomy" id="182803"/>
    <lineage>
        <taxon>Eukaryota</taxon>
        <taxon>Metazoa</taxon>
        <taxon>Ecdysozoa</taxon>
        <taxon>Arthropoda</taxon>
        <taxon>Chelicerata</taxon>
        <taxon>Arachnida</taxon>
        <taxon>Araneae</taxon>
        <taxon>Araneomorphae</taxon>
        <taxon>Entelegynae</taxon>
        <taxon>Araneoidea</taxon>
        <taxon>Araneidae</taxon>
        <taxon>Araneus</taxon>
    </lineage>
</organism>
<dbReference type="Proteomes" id="UP000499080">
    <property type="component" value="Unassembled WGS sequence"/>
</dbReference>
<reference evidence="1 2" key="1">
    <citation type="journal article" date="2019" name="Sci. Rep.">
        <title>Orb-weaving spider Araneus ventricosus genome elucidates the spidroin gene catalogue.</title>
        <authorList>
            <person name="Kono N."/>
            <person name="Nakamura H."/>
            <person name="Ohtoshi R."/>
            <person name="Moran D.A.P."/>
            <person name="Shinohara A."/>
            <person name="Yoshida Y."/>
            <person name="Fujiwara M."/>
            <person name="Mori M."/>
            <person name="Tomita M."/>
            <person name="Arakawa K."/>
        </authorList>
    </citation>
    <scope>NUCLEOTIDE SEQUENCE [LARGE SCALE GENOMIC DNA]</scope>
</reference>
<keyword evidence="2" id="KW-1185">Reference proteome</keyword>
<proteinExistence type="predicted"/>